<dbReference type="Gene3D" id="3.50.50.60">
    <property type="entry name" value="FAD/NAD(P)-binding domain"/>
    <property type="match status" value="1"/>
</dbReference>
<keyword evidence="6 9" id="KW-0274">FAD</keyword>
<comment type="catalytic activity">
    <reaction evidence="9">
        <text>squalene + reduced [NADPH--hemoprotein reductase] + O2 = (S)-2,3-epoxysqualene + oxidized [NADPH--hemoprotein reductase] + H2O + H(+)</text>
        <dbReference type="Rhea" id="RHEA:25282"/>
        <dbReference type="Rhea" id="RHEA-COMP:11964"/>
        <dbReference type="Rhea" id="RHEA-COMP:11965"/>
        <dbReference type="ChEBI" id="CHEBI:15377"/>
        <dbReference type="ChEBI" id="CHEBI:15378"/>
        <dbReference type="ChEBI" id="CHEBI:15379"/>
        <dbReference type="ChEBI" id="CHEBI:15440"/>
        <dbReference type="ChEBI" id="CHEBI:15441"/>
        <dbReference type="ChEBI" id="CHEBI:57618"/>
        <dbReference type="ChEBI" id="CHEBI:58210"/>
        <dbReference type="EC" id="1.14.14.17"/>
    </reaction>
</comment>
<comment type="similarity">
    <text evidence="3 9">Belongs to the squalene monooxygenase family.</text>
</comment>
<gene>
    <name evidence="11" type="ORF">CKAN_00645100</name>
</gene>
<accession>A0A443NHG0</accession>
<dbReference type="GO" id="GO:0016126">
    <property type="term" value="P:sterol biosynthetic process"/>
    <property type="evidence" value="ECO:0007669"/>
    <property type="project" value="UniProtKB-UniRule"/>
</dbReference>
<evidence type="ECO:0000313" key="11">
    <source>
        <dbReference type="EMBL" id="RWR77946.1"/>
    </source>
</evidence>
<comment type="function">
    <text evidence="9">Catalyzes the stereospecific oxidation of squalene to (S)-2,3-epoxysqualene, and is considered to be a rate-limiting enzyme in steroid biosynthesis.</text>
</comment>
<evidence type="ECO:0000313" key="12">
    <source>
        <dbReference type="Proteomes" id="UP000283530"/>
    </source>
</evidence>
<dbReference type="InterPro" id="IPR036188">
    <property type="entry name" value="FAD/NAD-bd_sf"/>
</dbReference>
<evidence type="ECO:0000256" key="4">
    <source>
        <dbReference type="ARBA" id="ARBA00012312"/>
    </source>
</evidence>
<dbReference type="GO" id="GO:0004506">
    <property type="term" value="F:squalene monooxygenase activity"/>
    <property type="evidence" value="ECO:0007669"/>
    <property type="project" value="UniProtKB-UniRule"/>
</dbReference>
<evidence type="ECO:0000256" key="1">
    <source>
        <dbReference type="ARBA" id="ARBA00001974"/>
    </source>
</evidence>
<dbReference type="PANTHER" id="PTHR10835">
    <property type="entry name" value="SQUALENE MONOOXYGENASE"/>
    <property type="match status" value="1"/>
</dbReference>
<protein>
    <recommendedName>
        <fullName evidence="4 9">Squalene monooxygenase</fullName>
        <ecNumber evidence="4 9">1.14.14.17</ecNumber>
    </recommendedName>
</protein>
<dbReference type="InterPro" id="IPR040125">
    <property type="entry name" value="Squalene_monox"/>
</dbReference>
<dbReference type="GO" id="GO:0016020">
    <property type="term" value="C:membrane"/>
    <property type="evidence" value="ECO:0007669"/>
    <property type="project" value="UniProtKB-SubCell"/>
</dbReference>
<evidence type="ECO:0000256" key="3">
    <source>
        <dbReference type="ARBA" id="ARBA00008802"/>
    </source>
</evidence>
<dbReference type="AlphaFoldDB" id="A0A443NHG0"/>
<dbReference type="InterPro" id="IPR013698">
    <property type="entry name" value="Squalene_epoxidase"/>
</dbReference>
<comment type="caution">
    <text evidence="11">The sequence shown here is derived from an EMBL/GenBank/DDBJ whole genome shotgun (WGS) entry which is preliminary data.</text>
</comment>
<evidence type="ECO:0000256" key="8">
    <source>
        <dbReference type="ARBA" id="ARBA00023136"/>
    </source>
</evidence>
<evidence type="ECO:0000256" key="2">
    <source>
        <dbReference type="ARBA" id="ARBA00005018"/>
    </source>
</evidence>
<keyword evidence="7 9" id="KW-0560">Oxidoreductase</keyword>
<evidence type="ECO:0000256" key="6">
    <source>
        <dbReference type="ARBA" id="ARBA00022827"/>
    </source>
</evidence>
<evidence type="ECO:0000256" key="7">
    <source>
        <dbReference type="ARBA" id="ARBA00023002"/>
    </source>
</evidence>
<evidence type="ECO:0000259" key="10">
    <source>
        <dbReference type="Pfam" id="PF08491"/>
    </source>
</evidence>
<dbReference type="EMBL" id="QPKB01000002">
    <property type="protein sequence ID" value="RWR77946.1"/>
    <property type="molecule type" value="Genomic_DNA"/>
</dbReference>
<proteinExistence type="inferred from homology"/>
<dbReference type="PANTHER" id="PTHR10835:SF0">
    <property type="entry name" value="SQUALENE MONOOXYGENASE"/>
    <property type="match status" value="1"/>
</dbReference>
<feature type="domain" description="Squalene epoxidase" evidence="10">
    <location>
        <begin position="75"/>
        <end position="129"/>
    </location>
</feature>
<dbReference type="STRING" id="337451.A0A443NHG0"/>
<evidence type="ECO:0000256" key="9">
    <source>
        <dbReference type="RuleBase" id="RU367121"/>
    </source>
</evidence>
<dbReference type="Proteomes" id="UP000283530">
    <property type="component" value="Unassembled WGS sequence"/>
</dbReference>
<comment type="pathway">
    <text evidence="2">Terpene metabolism; lanosterol biosynthesis; lanosterol from farnesyl diphosphate: step 2/3.</text>
</comment>
<dbReference type="GO" id="GO:0005783">
    <property type="term" value="C:endoplasmic reticulum"/>
    <property type="evidence" value="ECO:0007669"/>
    <property type="project" value="TreeGrafter"/>
</dbReference>
<dbReference type="UniPathway" id="UPA00767">
    <property type="reaction ID" value="UER00752"/>
</dbReference>
<keyword evidence="8" id="KW-0472">Membrane</keyword>
<dbReference type="OrthoDB" id="1722877at2759"/>
<keyword evidence="5 9" id="KW-0285">Flavoprotein</keyword>
<keyword evidence="12" id="KW-1185">Reference proteome</keyword>
<dbReference type="Pfam" id="PF08491">
    <property type="entry name" value="SE"/>
    <property type="match status" value="1"/>
</dbReference>
<evidence type="ECO:0000256" key="5">
    <source>
        <dbReference type="ARBA" id="ARBA00022630"/>
    </source>
</evidence>
<comment type="cofactor">
    <cofactor evidence="1 9">
        <name>FAD</name>
        <dbReference type="ChEBI" id="CHEBI:57692"/>
    </cofactor>
</comment>
<dbReference type="GO" id="GO:0050660">
    <property type="term" value="F:flavin adenine dinucleotide binding"/>
    <property type="evidence" value="ECO:0007669"/>
    <property type="project" value="UniProtKB-UniRule"/>
</dbReference>
<dbReference type="SUPFAM" id="SSF51905">
    <property type="entry name" value="FAD/NAD(P)-binding domain"/>
    <property type="match status" value="1"/>
</dbReference>
<comment type="subcellular location">
    <subcellularLocation>
        <location evidence="9">Membrane</location>
        <topology evidence="9">Multi-pass membrane protein</topology>
    </subcellularLocation>
</comment>
<organism evidence="11 12">
    <name type="scientific">Cinnamomum micranthum f. kanehirae</name>
    <dbReference type="NCBI Taxonomy" id="337451"/>
    <lineage>
        <taxon>Eukaryota</taxon>
        <taxon>Viridiplantae</taxon>
        <taxon>Streptophyta</taxon>
        <taxon>Embryophyta</taxon>
        <taxon>Tracheophyta</taxon>
        <taxon>Spermatophyta</taxon>
        <taxon>Magnoliopsida</taxon>
        <taxon>Magnoliidae</taxon>
        <taxon>Laurales</taxon>
        <taxon>Lauraceae</taxon>
        <taxon>Cinnamomum</taxon>
    </lineage>
</organism>
<dbReference type="EC" id="1.14.14.17" evidence="4 9"/>
<sequence>MVLWYKMNKDFAPSLKLPQVGVWSVVMRLMPNLSVRACLAIVKGWGTVTSLLEENGTVKGVLYKTKNSEELRAYAPLTIVCDGGFSNLRRSLCIPKVDVPSCFVGLVLQNCQLPYPNHGYVILADPSPLAQRSAVWLMYLGKEYLYS</sequence>
<reference evidence="11 12" key="1">
    <citation type="journal article" date="2019" name="Nat. Plants">
        <title>Stout camphor tree genome fills gaps in understanding of flowering plant genome evolution.</title>
        <authorList>
            <person name="Chaw S.M."/>
            <person name="Liu Y.C."/>
            <person name="Wu Y.W."/>
            <person name="Wang H.Y."/>
            <person name="Lin C.I."/>
            <person name="Wu C.S."/>
            <person name="Ke H.M."/>
            <person name="Chang L.Y."/>
            <person name="Hsu C.Y."/>
            <person name="Yang H.T."/>
            <person name="Sudianto E."/>
            <person name="Hsu M.H."/>
            <person name="Wu K.P."/>
            <person name="Wang L.N."/>
            <person name="Leebens-Mack J.H."/>
            <person name="Tsai I.J."/>
        </authorList>
    </citation>
    <scope>NUCLEOTIDE SEQUENCE [LARGE SCALE GENOMIC DNA]</scope>
    <source>
        <strain evidence="12">cv. Chaw 1501</strain>
        <tissue evidence="11">Young leaves</tissue>
    </source>
</reference>
<name>A0A443NHG0_9MAGN</name>